<protein>
    <submittedName>
        <fullName evidence="2">Predicted protein</fullName>
    </submittedName>
</protein>
<evidence type="ECO:0000256" key="1">
    <source>
        <dbReference type="SAM" id="MobiDB-lite"/>
    </source>
</evidence>
<sequence>MDASWSPELADGRSMTNGGRSHRQPSPALSPFPVLCPDTRRKTVEEGERRDRGKGPDRWAPTLPVGETRTRQRG</sequence>
<name>F2D0Z3_HORVV</name>
<proteinExistence type="evidence at transcript level"/>
<organism evidence="2">
    <name type="scientific">Hordeum vulgare subsp. vulgare</name>
    <name type="common">Domesticated barley</name>
    <dbReference type="NCBI Taxonomy" id="112509"/>
    <lineage>
        <taxon>Eukaryota</taxon>
        <taxon>Viridiplantae</taxon>
        <taxon>Streptophyta</taxon>
        <taxon>Embryophyta</taxon>
        <taxon>Tracheophyta</taxon>
        <taxon>Spermatophyta</taxon>
        <taxon>Magnoliopsida</taxon>
        <taxon>Liliopsida</taxon>
        <taxon>Poales</taxon>
        <taxon>Poaceae</taxon>
        <taxon>BOP clade</taxon>
        <taxon>Pooideae</taxon>
        <taxon>Triticodae</taxon>
        <taxon>Triticeae</taxon>
        <taxon>Hordeinae</taxon>
        <taxon>Hordeum</taxon>
    </lineage>
</organism>
<feature type="region of interest" description="Disordered" evidence="1">
    <location>
        <begin position="1"/>
        <end position="74"/>
    </location>
</feature>
<evidence type="ECO:0000313" key="2">
    <source>
        <dbReference type="EMBL" id="BAJ88764.1"/>
    </source>
</evidence>
<feature type="compositionally biased region" description="Basic and acidic residues" evidence="1">
    <location>
        <begin position="38"/>
        <end position="57"/>
    </location>
</feature>
<accession>F2D0Z3</accession>
<dbReference type="EMBL" id="AK357550">
    <property type="protein sequence ID" value="BAJ88764.1"/>
    <property type="molecule type" value="mRNA"/>
</dbReference>
<dbReference type="AlphaFoldDB" id="F2D0Z3"/>
<reference evidence="2" key="1">
    <citation type="journal article" date="2011" name="Plant Physiol.">
        <title>Comprehensive sequence analysis of 24,783 barley full-length cDNAs derived from 12 clone libraries.</title>
        <authorList>
            <person name="Matsumoto T."/>
            <person name="Tanaka T."/>
            <person name="Sakai H."/>
            <person name="Amano N."/>
            <person name="Kanamori H."/>
            <person name="Kurita K."/>
            <person name="Kikuta A."/>
            <person name="Kamiya K."/>
            <person name="Yamamoto M."/>
            <person name="Ikawa H."/>
            <person name="Fujii N."/>
            <person name="Hori K."/>
            <person name="Itoh T."/>
            <person name="Sato K."/>
        </authorList>
    </citation>
    <scope>NUCLEOTIDE SEQUENCE</scope>
    <source>
        <tissue evidence="2">Shoot</tissue>
    </source>
</reference>